<dbReference type="InParanoid" id="E2A5S0"/>
<feature type="region of interest" description="Disordered" evidence="1">
    <location>
        <begin position="61"/>
        <end position="80"/>
    </location>
</feature>
<dbReference type="Proteomes" id="UP000000311">
    <property type="component" value="Unassembled WGS sequence"/>
</dbReference>
<accession>E2A5S0</accession>
<organism evidence="3">
    <name type="scientific">Camponotus floridanus</name>
    <name type="common">Florida carpenter ant</name>
    <dbReference type="NCBI Taxonomy" id="104421"/>
    <lineage>
        <taxon>Eukaryota</taxon>
        <taxon>Metazoa</taxon>
        <taxon>Ecdysozoa</taxon>
        <taxon>Arthropoda</taxon>
        <taxon>Hexapoda</taxon>
        <taxon>Insecta</taxon>
        <taxon>Pterygota</taxon>
        <taxon>Neoptera</taxon>
        <taxon>Endopterygota</taxon>
        <taxon>Hymenoptera</taxon>
        <taxon>Apocrita</taxon>
        <taxon>Aculeata</taxon>
        <taxon>Formicoidea</taxon>
        <taxon>Formicidae</taxon>
        <taxon>Formicinae</taxon>
        <taxon>Camponotus</taxon>
    </lineage>
</organism>
<dbReference type="AlphaFoldDB" id="E2A5S0"/>
<name>E2A5S0_CAMFO</name>
<dbReference type="EMBL" id="GL437039">
    <property type="protein sequence ID" value="EFN71219.1"/>
    <property type="molecule type" value="Genomic_DNA"/>
</dbReference>
<feature type="region of interest" description="Disordered" evidence="1">
    <location>
        <begin position="23"/>
        <end position="53"/>
    </location>
</feature>
<evidence type="ECO:0000313" key="2">
    <source>
        <dbReference type="EMBL" id="EFN71219.1"/>
    </source>
</evidence>
<reference evidence="2 3" key="1">
    <citation type="journal article" date="2010" name="Science">
        <title>Genomic comparison of the ants Camponotus floridanus and Harpegnathos saltator.</title>
        <authorList>
            <person name="Bonasio R."/>
            <person name="Zhang G."/>
            <person name="Ye C."/>
            <person name="Mutti N.S."/>
            <person name="Fang X."/>
            <person name="Qin N."/>
            <person name="Donahue G."/>
            <person name="Yang P."/>
            <person name="Li Q."/>
            <person name="Li C."/>
            <person name="Zhang P."/>
            <person name="Huang Z."/>
            <person name="Berger S.L."/>
            <person name="Reinberg D."/>
            <person name="Wang J."/>
            <person name="Liebig J."/>
        </authorList>
    </citation>
    <scope>NUCLEOTIDE SEQUENCE [LARGE SCALE GENOMIC DNA]</scope>
    <source>
        <strain evidence="3">C129</strain>
    </source>
</reference>
<gene>
    <name evidence="2" type="ORF">EAG_07597</name>
</gene>
<evidence type="ECO:0000256" key="1">
    <source>
        <dbReference type="SAM" id="MobiDB-lite"/>
    </source>
</evidence>
<keyword evidence="3" id="KW-1185">Reference proteome</keyword>
<protein>
    <submittedName>
        <fullName evidence="2">Uncharacterized protein</fullName>
    </submittedName>
</protein>
<sequence>MPTLRWSFLGRLPSVARKYAKYHRLGTEPERSRNTKNGDGGRTAGPRTKSRTWLTKKRWATSPTMFPPAGDGPRPRPLLSLDYGDKHTTTTILARSDYTIRASAPK</sequence>
<evidence type="ECO:0000313" key="3">
    <source>
        <dbReference type="Proteomes" id="UP000000311"/>
    </source>
</evidence>
<proteinExistence type="predicted"/>